<dbReference type="KEGG" id="tmz:Tmz1t_2796"/>
<dbReference type="STRING" id="85643.Tmz1t_2796"/>
<sequence length="109" mass="12288">MQTETTSATPRHHTPAKNGAQQLRTHLGVPENPAHQRPEKNHVQLLRECLRVKGVAAFLGCGVATVWRRTKDDPTFPKPIKLSERVTVWKLSEIEAWVDSRRMQSTVAA</sequence>
<reference evidence="2 3" key="2">
    <citation type="journal article" date="2012" name="Stand. Genomic Sci.">
        <title>Complete genome sequence of Thauera aminoaromatica strain MZ1T.</title>
        <authorList>
            <person name="Jiang K."/>
            <person name="Sanseverino J."/>
            <person name="Chauhan A."/>
            <person name="Lucas S."/>
            <person name="Copeland A."/>
            <person name="Lapidus A."/>
            <person name="Del Rio T.G."/>
            <person name="Dalin E."/>
            <person name="Tice H."/>
            <person name="Bruce D."/>
            <person name="Goodwin L."/>
            <person name="Pitluck S."/>
            <person name="Sims D."/>
            <person name="Brettin T."/>
            <person name="Detter J.C."/>
            <person name="Han C."/>
            <person name="Chang Y.J."/>
            <person name="Larimer F."/>
            <person name="Land M."/>
            <person name="Hauser L."/>
            <person name="Kyrpides N.C."/>
            <person name="Mikhailova N."/>
            <person name="Moser S."/>
            <person name="Jegier P."/>
            <person name="Close D."/>
            <person name="Debruyn J.M."/>
            <person name="Wang Y."/>
            <person name="Layton A.C."/>
            <person name="Allen M.S."/>
            <person name="Sayler G.S."/>
        </authorList>
    </citation>
    <scope>NUCLEOTIDE SEQUENCE [LARGE SCALE GENOMIC DNA]</scope>
    <source>
        <strain evidence="2 3">MZ1T</strain>
    </source>
</reference>
<protein>
    <submittedName>
        <fullName evidence="2">Phage transcriptional regulator, AlpA</fullName>
    </submittedName>
</protein>
<dbReference type="Pfam" id="PF05930">
    <property type="entry name" value="Phage_AlpA"/>
    <property type="match status" value="1"/>
</dbReference>
<gene>
    <name evidence="2" type="ordered locus">Tmz1t_2796</name>
</gene>
<evidence type="ECO:0000256" key="1">
    <source>
        <dbReference type="SAM" id="MobiDB-lite"/>
    </source>
</evidence>
<accession>C4KAH0</accession>
<dbReference type="InterPro" id="IPR052931">
    <property type="entry name" value="Prophage_regulatory_activator"/>
</dbReference>
<dbReference type="RefSeq" id="WP_012585668.1">
    <property type="nucleotide sequence ID" value="NC_011662.2"/>
</dbReference>
<dbReference type="Proteomes" id="UP000002186">
    <property type="component" value="Chromosome"/>
</dbReference>
<proteinExistence type="predicted"/>
<dbReference type="OrthoDB" id="8527558at2"/>
<keyword evidence="3" id="KW-1185">Reference proteome</keyword>
<dbReference type="EMBL" id="CP001281">
    <property type="protein sequence ID" value="ACR01396.1"/>
    <property type="molecule type" value="Genomic_DNA"/>
</dbReference>
<dbReference type="eggNOG" id="COG3311">
    <property type="taxonomic scope" value="Bacteria"/>
</dbReference>
<dbReference type="InterPro" id="IPR010260">
    <property type="entry name" value="AlpA"/>
</dbReference>
<organism evidence="2 3">
    <name type="scientific">Thauera aminoaromatica</name>
    <dbReference type="NCBI Taxonomy" id="164330"/>
    <lineage>
        <taxon>Bacteria</taxon>
        <taxon>Pseudomonadati</taxon>
        <taxon>Pseudomonadota</taxon>
        <taxon>Betaproteobacteria</taxon>
        <taxon>Rhodocyclales</taxon>
        <taxon>Zoogloeaceae</taxon>
        <taxon>Thauera</taxon>
    </lineage>
</organism>
<evidence type="ECO:0000313" key="2">
    <source>
        <dbReference type="EMBL" id="ACR01396.1"/>
    </source>
</evidence>
<dbReference type="AlphaFoldDB" id="C4KAH0"/>
<name>C4KAH0_THASP</name>
<dbReference type="Gene3D" id="1.10.238.160">
    <property type="match status" value="1"/>
</dbReference>
<dbReference type="PANTHER" id="PTHR36154">
    <property type="entry name" value="DNA-BINDING TRANSCRIPTIONAL ACTIVATOR ALPA"/>
    <property type="match status" value="1"/>
</dbReference>
<dbReference type="PANTHER" id="PTHR36154:SF1">
    <property type="entry name" value="DNA-BINDING TRANSCRIPTIONAL ACTIVATOR ALPA"/>
    <property type="match status" value="1"/>
</dbReference>
<evidence type="ECO:0000313" key="3">
    <source>
        <dbReference type="Proteomes" id="UP000002186"/>
    </source>
</evidence>
<dbReference type="HOGENOM" id="CLU_2182705_0_0_4"/>
<reference evidence="3" key="1">
    <citation type="submission" date="2009-05" db="EMBL/GenBank/DDBJ databases">
        <title>Complete sequence of chromosome of Thauera sp. MZ1T.</title>
        <authorList>
            <consortium name="US DOE Joint Genome Institute"/>
            <person name="Lucas S."/>
            <person name="Copeland A."/>
            <person name="Lapidus A."/>
            <person name="Glavina del Rio T."/>
            <person name="Dalin E."/>
            <person name="Tice H."/>
            <person name="Bruce D."/>
            <person name="Goodwin L."/>
            <person name="Pitluck S."/>
            <person name="Sims D."/>
            <person name="Brettin T."/>
            <person name="Detter J.C."/>
            <person name="Han C."/>
            <person name="Larimer F."/>
            <person name="Land M."/>
            <person name="Hauser L."/>
            <person name="Kyrpides N."/>
            <person name="Mikhailova N."/>
            <person name="Sayler G.S."/>
        </authorList>
    </citation>
    <scope>NUCLEOTIDE SEQUENCE [LARGE SCALE GENOMIC DNA]</scope>
    <source>
        <strain evidence="3">MZ1T</strain>
    </source>
</reference>
<feature type="region of interest" description="Disordered" evidence="1">
    <location>
        <begin position="1"/>
        <end position="40"/>
    </location>
</feature>